<protein>
    <recommendedName>
        <fullName evidence="1">Aldehyde ferredoxin oxidoreductase C-terminal domain-containing protein</fullName>
    </recommendedName>
</protein>
<gene>
    <name evidence="2" type="ORF">S03H2_58131</name>
</gene>
<dbReference type="PANTHER" id="PTHR30038:SF0">
    <property type="entry name" value="TUNGSTEN-CONTAINING ALDEHYDE FERREDOXIN OXIDOREDUCTASE"/>
    <property type="match status" value="1"/>
</dbReference>
<sequence>FLCNEYGIDTISTGSVIAFSMECAERGILTKKELGELDLSWGNGAVLPLLIKMIAQRKGIGDLLAEGVRKAAAQLGGTTDQFAIHVKGLEGPAHDPRSGKSLAITYGTANRGMCHIHPVEAMAWDSGKMDWGLTKYGLTDPNKVERWAEEGKGKEVKLLQEGLGIPDILGTCKFFMYAGITIDDWADMLSALTGWKIDGKALLKISERVYNLQRLFNMREGFSIKEDLIPERVKSVPVFGKYKNEKGCG</sequence>
<proteinExistence type="predicted"/>
<dbReference type="InterPro" id="IPR013984">
    <property type="entry name" value="Ald_Fedxn_OxRdtase_dom2"/>
</dbReference>
<dbReference type="InterPro" id="IPR013985">
    <property type="entry name" value="Ald_Fedxn_OxRdtase_dom3"/>
</dbReference>
<evidence type="ECO:0000259" key="1">
    <source>
        <dbReference type="Pfam" id="PF01314"/>
    </source>
</evidence>
<dbReference type="GO" id="GO:0016625">
    <property type="term" value="F:oxidoreductase activity, acting on the aldehyde or oxo group of donors, iron-sulfur protein as acceptor"/>
    <property type="evidence" value="ECO:0007669"/>
    <property type="project" value="InterPro"/>
</dbReference>
<dbReference type="AlphaFoldDB" id="X1K8K1"/>
<comment type="caution">
    <text evidence="2">The sequence shown here is derived from an EMBL/GenBank/DDBJ whole genome shotgun (WGS) entry which is preliminary data.</text>
</comment>
<evidence type="ECO:0000313" key="2">
    <source>
        <dbReference type="EMBL" id="GAH86559.1"/>
    </source>
</evidence>
<dbReference type="InterPro" id="IPR001203">
    <property type="entry name" value="OxRdtase_Ald_Fedxn_C"/>
</dbReference>
<dbReference type="InterPro" id="IPR051919">
    <property type="entry name" value="W-dependent_AOR"/>
</dbReference>
<accession>X1K8K1</accession>
<dbReference type="GO" id="GO:0009055">
    <property type="term" value="F:electron transfer activity"/>
    <property type="evidence" value="ECO:0007669"/>
    <property type="project" value="InterPro"/>
</dbReference>
<organism evidence="2">
    <name type="scientific">marine sediment metagenome</name>
    <dbReference type="NCBI Taxonomy" id="412755"/>
    <lineage>
        <taxon>unclassified sequences</taxon>
        <taxon>metagenomes</taxon>
        <taxon>ecological metagenomes</taxon>
    </lineage>
</organism>
<reference evidence="2" key="1">
    <citation type="journal article" date="2014" name="Front. Microbiol.">
        <title>High frequency of phylogenetically diverse reductive dehalogenase-homologous genes in deep subseafloor sedimentary metagenomes.</title>
        <authorList>
            <person name="Kawai M."/>
            <person name="Futagami T."/>
            <person name="Toyoda A."/>
            <person name="Takaki Y."/>
            <person name="Nishi S."/>
            <person name="Hori S."/>
            <person name="Arai W."/>
            <person name="Tsubouchi T."/>
            <person name="Morono Y."/>
            <person name="Uchiyama I."/>
            <person name="Ito T."/>
            <person name="Fujiyama A."/>
            <person name="Inagaki F."/>
            <person name="Takami H."/>
        </authorList>
    </citation>
    <scope>NUCLEOTIDE SEQUENCE</scope>
    <source>
        <strain evidence="2">Expedition CK06-06</strain>
    </source>
</reference>
<dbReference type="PANTHER" id="PTHR30038">
    <property type="entry name" value="ALDEHYDE FERREDOXIN OXIDOREDUCTASE"/>
    <property type="match status" value="1"/>
</dbReference>
<dbReference type="EMBL" id="BARU01037286">
    <property type="protein sequence ID" value="GAH86559.1"/>
    <property type="molecule type" value="Genomic_DNA"/>
</dbReference>
<dbReference type="Pfam" id="PF01314">
    <property type="entry name" value="AFOR_C"/>
    <property type="match status" value="1"/>
</dbReference>
<dbReference type="Gene3D" id="1.10.599.10">
    <property type="entry name" value="Aldehyde Ferredoxin Oxidoreductase Protein, subunit A, domain 3"/>
    <property type="match status" value="1"/>
</dbReference>
<dbReference type="GO" id="GO:0051536">
    <property type="term" value="F:iron-sulfur cluster binding"/>
    <property type="evidence" value="ECO:0007669"/>
    <property type="project" value="InterPro"/>
</dbReference>
<dbReference type="SUPFAM" id="SSF48310">
    <property type="entry name" value="Aldehyde ferredoxin oxidoreductase, C-terminal domains"/>
    <property type="match status" value="1"/>
</dbReference>
<dbReference type="Gene3D" id="1.10.569.10">
    <property type="entry name" value="Aldehyde Ferredoxin Oxidoreductase Protein, subunit A, domain 2"/>
    <property type="match status" value="1"/>
</dbReference>
<dbReference type="InterPro" id="IPR036021">
    <property type="entry name" value="Tungsten_al_ferr_oxy-like_C"/>
</dbReference>
<feature type="non-terminal residue" evidence="2">
    <location>
        <position position="1"/>
    </location>
</feature>
<feature type="non-terminal residue" evidence="2">
    <location>
        <position position="249"/>
    </location>
</feature>
<feature type="domain" description="Aldehyde ferredoxin oxidoreductase C-terminal" evidence="1">
    <location>
        <begin position="2"/>
        <end position="243"/>
    </location>
</feature>
<name>X1K8K1_9ZZZZ</name>